<gene>
    <name evidence="1" type="ORF">NCTC10717_02213</name>
</gene>
<dbReference type="AlphaFoldDB" id="A0A380N3G3"/>
<dbReference type="Proteomes" id="UP000254575">
    <property type="component" value="Unassembled WGS sequence"/>
</dbReference>
<evidence type="ECO:0000313" key="2">
    <source>
        <dbReference type="Proteomes" id="UP000254575"/>
    </source>
</evidence>
<dbReference type="RefSeq" id="WP_115219287.1">
    <property type="nucleotide sequence ID" value="NZ_UHIA01000004.1"/>
</dbReference>
<sequence>MSNGKNVWVADKNYEMVKQYDMEASVNSKEFEYQKYRNIYRGYEQTENSELLKKKEDYFALSLKLSNTSNFFAQSKITPDCIWIEDTNSKLPVDSEPMFFIDNGGFLFRKACADILQQFKMGENLLTPVQIYALSTGGRVTDEVFYFLNIYERHEYVTEEQPDSSLSRVPIAKDKFGFSGQFFRDDQYQLSKLALDCSVDLWHDPKLLRSIFMSDDLYQAMKQAGFDKYWDMHTCKLV</sequence>
<reference evidence="1 2" key="1">
    <citation type="submission" date="2018-06" db="EMBL/GenBank/DDBJ databases">
        <authorList>
            <consortium name="Pathogen Informatics"/>
            <person name="Doyle S."/>
        </authorList>
    </citation>
    <scope>NUCLEOTIDE SEQUENCE [LARGE SCALE GENOMIC DNA]</scope>
    <source>
        <strain evidence="1 2">NCTC10717</strain>
    </source>
</reference>
<keyword evidence="2" id="KW-1185">Reference proteome</keyword>
<dbReference type="EMBL" id="UHIA01000004">
    <property type="protein sequence ID" value="SUO98461.1"/>
    <property type="molecule type" value="Genomic_DNA"/>
</dbReference>
<protein>
    <submittedName>
        <fullName evidence="1">Uncharacterized protein</fullName>
    </submittedName>
</protein>
<proteinExistence type="predicted"/>
<dbReference type="OrthoDB" id="8610081at2"/>
<name>A0A380N3G3_9GAMM</name>
<accession>A0A380N3G3</accession>
<organism evidence="1 2">
    <name type="scientific">Suttonella indologenes</name>
    <dbReference type="NCBI Taxonomy" id="13276"/>
    <lineage>
        <taxon>Bacteria</taxon>
        <taxon>Pseudomonadati</taxon>
        <taxon>Pseudomonadota</taxon>
        <taxon>Gammaproteobacteria</taxon>
        <taxon>Cardiobacteriales</taxon>
        <taxon>Cardiobacteriaceae</taxon>
        <taxon>Suttonella</taxon>
    </lineage>
</organism>
<evidence type="ECO:0000313" key="1">
    <source>
        <dbReference type="EMBL" id="SUO98461.1"/>
    </source>
</evidence>